<evidence type="ECO:0000313" key="2">
    <source>
        <dbReference type="Proteomes" id="UP001226762"/>
    </source>
</evidence>
<dbReference type="Pfam" id="PF05035">
    <property type="entry name" value="DGOK"/>
    <property type="match status" value="1"/>
</dbReference>
<dbReference type="GO" id="GO:0034194">
    <property type="term" value="P:D-galactonate catabolic process"/>
    <property type="evidence" value="ECO:0007669"/>
    <property type="project" value="InterPro"/>
</dbReference>
<accession>A0AAE3WGI7</accession>
<comment type="caution">
    <text evidence="1">The sequence shown here is derived from an EMBL/GenBank/DDBJ whole genome shotgun (WGS) entry which is preliminary data.</text>
</comment>
<dbReference type="Proteomes" id="UP001226762">
    <property type="component" value="Unassembled WGS sequence"/>
</dbReference>
<name>A0AAE3WGI7_9RHOB</name>
<dbReference type="Gene3D" id="3.30.420.310">
    <property type="entry name" value="2-keto-3-deoxy-galactonokinase, C-terminal domain"/>
    <property type="match status" value="1"/>
</dbReference>
<keyword evidence="2" id="KW-1185">Reference proteome</keyword>
<organism evidence="1 2">
    <name type="scientific">Marimonas arenosa</name>
    <dbReference type="NCBI Taxonomy" id="1795305"/>
    <lineage>
        <taxon>Bacteria</taxon>
        <taxon>Pseudomonadati</taxon>
        <taxon>Pseudomonadota</taxon>
        <taxon>Alphaproteobacteria</taxon>
        <taxon>Rhodobacterales</taxon>
        <taxon>Paracoccaceae</taxon>
        <taxon>Marimonas</taxon>
    </lineage>
</organism>
<evidence type="ECO:0000313" key="1">
    <source>
        <dbReference type="EMBL" id="MDQ2092292.1"/>
    </source>
</evidence>
<sequence>MDADFWIAADWGTTYLRAWMMSGATVVAELKSDRGMGKLRPADFEPALLELIEPWLAGRENVEVLVCGMVGARQGWIETPYMATPTAPGSPGAAVNAPVRDGRIEVRILPGLCQANPPDVMRGEETQIAGLVLEQPGYSGIVCLPGTHSKWVHLNTGIVQGFQTFMTGEVFELMSKGSVLRHSITDTGWDTEAFIFEFRATLANPASLWANFFSIRAQALLADTAPGVARARLSGMLVGAEFAAAGVAAADAPITIIGDEPLAIIYRDAFKLIGIEPSVVEAKKATLLGLCAARSTMKGDRT</sequence>
<dbReference type="RefSeq" id="WP_306737601.1">
    <property type="nucleotide sequence ID" value="NZ_JANHAX010000008.1"/>
</dbReference>
<dbReference type="EMBL" id="JANHAX010000008">
    <property type="protein sequence ID" value="MDQ2092292.1"/>
    <property type="molecule type" value="Genomic_DNA"/>
</dbReference>
<dbReference type="InterPro" id="IPR042257">
    <property type="entry name" value="DGOK_C"/>
</dbReference>
<dbReference type="GO" id="GO:0008671">
    <property type="term" value="F:2-dehydro-3-deoxygalactonokinase activity"/>
    <property type="evidence" value="ECO:0007669"/>
    <property type="project" value="InterPro"/>
</dbReference>
<dbReference type="Gene3D" id="3.30.420.300">
    <property type="entry name" value="2-keto-3-deoxy-galactonokinase, substrate binding domain"/>
    <property type="match status" value="1"/>
</dbReference>
<reference evidence="1" key="1">
    <citation type="submission" date="2022-07" db="EMBL/GenBank/DDBJ databases">
        <authorList>
            <person name="Otstavnykh N."/>
            <person name="Isaeva M."/>
            <person name="Bystritskaya E."/>
        </authorList>
    </citation>
    <scope>NUCLEOTIDE SEQUENCE</scope>
    <source>
        <strain evidence="1">KCTC 52189</strain>
    </source>
</reference>
<dbReference type="InterPro" id="IPR007729">
    <property type="entry name" value="DGOK"/>
</dbReference>
<proteinExistence type="predicted"/>
<protein>
    <submittedName>
        <fullName evidence="1">2-dehydro-3-deoxygalactonokinase</fullName>
    </submittedName>
</protein>
<dbReference type="AlphaFoldDB" id="A0AAE3WGI7"/>
<gene>
    <name evidence="1" type="ORF">NO357_20495</name>
</gene>
<reference evidence="1" key="2">
    <citation type="submission" date="2023-02" db="EMBL/GenBank/DDBJ databases">
        <title>'Rhodoalgimonas zhirmunskyi' gen. nov., isolated from a red alga.</title>
        <authorList>
            <person name="Nedashkovskaya O.I."/>
            <person name="Otstavnykh N.Y."/>
            <person name="Bystritskaya E.P."/>
            <person name="Balabanova L.A."/>
            <person name="Isaeva M.P."/>
        </authorList>
    </citation>
    <scope>NUCLEOTIDE SEQUENCE</scope>
    <source>
        <strain evidence="1">KCTC 52189</strain>
    </source>
</reference>
<dbReference type="InterPro" id="IPR042258">
    <property type="entry name" value="DGOK_N"/>
</dbReference>